<evidence type="ECO:0000259" key="3">
    <source>
        <dbReference type="SMART" id="SM00829"/>
    </source>
</evidence>
<evidence type="ECO:0000256" key="2">
    <source>
        <dbReference type="ARBA" id="ARBA00023002"/>
    </source>
</evidence>
<evidence type="ECO:0000313" key="4">
    <source>
        <dbReference type="EMBL" id="KAH8704962.1"/>
    </source>
</evidence>
<dbReference type="EMBL" id="JAJTJA010000001">
    <property type="protein sequence ID" value="KAH8704962.1"/>
    <property type="molecule type" value="Genomic_DNA"/>
</dbReference>
<keyword evidence="2" id="KW-0560">Oxidoreductase</keyword>
<dbReference type="CDD" id="cd08249">
    <property type="entry name" value="enoyl_reductase_like"/>
    <property type="match status" value="1"/>
</dbReference>
<feature type="domain" description="Enoyl reductase (ER)" evidence="3">
    <location>
        <begin position="11"/>
        <end position="346"/>
    </location>
</feature>
<dbReference type="Gene3D" id="3.40.50.720">
    <property type="entry name" value="NAD(P)-binding Rossmann-like Domain"/>
    <property type="match status" value="1"/>
</dbReference>
<dbReference type="Gene3D" id="3.90.180.10">
    <property type="entry name" value="Medium-chain alcohol dehydrogenases, catalytic domain"/>
    <property type="match status" value="1"/>
</dbReference>
<dbReference type="InterPro" id="IPR047122">
    <property type="entry name" value="Trans-enoyl_RdTase-like"/>
</dbReference>
<dbReference type="GeneID" id="70249518"/>
<dbReference type="AlphaFoldDB" id="A0AAD4L2Y2"/>
<name>A0AAD4L2Y2_9EURO</name>
<dbReference type="GO" id="GO:0016651">
    <property type="term" value="F:oxidoreductase activity, acting on NAD(P)H"/>
    <property type="evidence" value="ECO:0007669"/>
    <property type="project" value="InterPro"/>
</dbReference>
<evidence type="ECO:0000313" key="5">
    <source>
        <dbReference type="Proteomes" id="UP001201262"/>
    </source>
</evidence>
<dbReference type="InterPro" id="IPR011032">
    <property type="entry name" value="GroES-like_sf"/>
</dbReference>
<dbReference type="InterPro" id="IPR013154">
    <property type="entry name" value="ADH-like_N"/>
</dbReference>
<dbReference type="SMART" id="SM00829">
    <property type="entry name" value="PKS_ER"/>
    <property type="match status" value="1"/>
</dbReference>
<dbReference type="RefSeq" id="XP_046077583.1">
    <property type="nucleotide sequence ID" value="XM_046219231.1"/>
</dbReference>
<dbReference type="PANTHER" id="PTHR45348:SF2">
    <property type="entry name" value="ZINC-TYPE ALCOHOL DEHYDROGENASE-LIKE PROTEIN C2E1P3.01"/>
    <property type="match status" value="1"/>
</dbReference>
<keyword evidence="5" id="KW-1185">Reference proteome</keyword>
<dbReference type="SUPFAM" id="SSF50129">
    <property type="entry name" value="GroES-like"/>
    <property type="match status" value="1"/>
</dbReference>
<dbReference type="Pfam" id="PF08240">
    <property type="entry name" value="ADH_N"/>
    <property type="match status" value="1"/>
</dbReference>
<dbReference type="InterPro" id="IPR036291">
    <property type="entry name" value="NAD(P)-bd_dom_sf"/>
</dbReference>
<dbReference type="SUPFAM" id="SSF51735">
    <property type="entry name" value="NAD(P)-binding Rossmann-fold domains"/>
    <property type="match status" value="1"/>
</dbReference>
<dbReference type="InterPro" id="IPR020843">
    <property type="entry name" value="ER"/>
</dbReference>
<dbReference type="PANTHER" id="PTHR45348">
    <property type="entry name" value="HYPOTHETICAL OXIDOREDUCTASE (EUROFUNG)"/>
    <property type="match status" value="1"/>
</dbReference>
<dbReference type="Proteomes" id="UP001201262">
    <property type="component" value="Unassembled WGS sequence"/>
</dbReference>
<dbReference type="InterPro" id="IPR013149">
    <property type="entry name" value="ADH-like_C"/>
</dbReference>
<reference evidence="4" key="1">
    <citation type="submission" date="2021-12" db="EMBL/GenBank/DDBJ databases">
        <title>Convergent genome expansion in fungi linked to evolution of root-endophyte symbiosis.</title>
        <authorList>
            <consortium name="DOE Joint Genome Institute"/>
            <person name="Ke Y.-H."/>
            <person name="Bonito G."/>
            <person name="Liao H.-L."/>
            <person name="Looney B."/>
            <person name="Rojas-Flechas A."/>
            <person name="Nash J."/>
            <person name="Hameed K."/>
            <person name="Schadt C."/>
            <person name="Martin F."/>
            <person name="Crous P.W."/>
            <person name="Miettinen O."/>
            <person name="Magnuson J.K."/>
            <person name="Labbe J."/>
            <person name="Jacobson D."/>
            <person name="Doktycz M.J."/>
            <person name="Veneault-Fourrey C."/>
            <person name="Kuo A."/>
            <person name="Mondo S."/>
            <person name="Calhoun S."/>
            <person name="Riley R."/>
            <person name="Ohm R."/>
            <person name="LaButti K."/>
            <person name="Andreopoulos B."/>
            <person name="Pangilinan J."/>
            <person name="Nolan M."/>
            <person name="Tritt A."/>
            <person name="Clum A."/>
            <person name="Lipzen A."/>
            <person name="Daum C."/>
            <person name="Barry K."/>
            <person name="Grigoriev I.V."/>
            <person name="Vilgalys R."/>
        </authorList>
    </citation>
    <scope>NUCLEOTIDE SEQUENCE</scope>
    <source>
        <strain evidence="4">PMI_201</strain>
    </source>
</reference>
<protein>
    <submittedName>
        <fullName evidence="4">Zinc binding dehydrogenase</fullName>
    </submittedName>
</protein>
<gene>
    <name evidence="4" type="ORF">BGW36DRAFT_413063</name>
</gene>
<organism evidence="4 5">
    <name type="scientific">Talaromyces proteolyticus</name>
    <dbReference type="NCBI Taxonomy" id="1131652"/>
    <lineage>
        <taxon>Eukaryota</taxon>
        <taxon>Fungi</taxon>
        <taxon>Dikarya</taxon>
        <taxon>Ascomycota</taxon>
        <taxon>Pezizomycotina</taxon>
        <taxon>Eurotiomycetes</taxon>
        <taxon>Eurotiomycetidae</taxon>
        <taxon>Eurotiales</taxon>
        <taxon>Trichocomaceae</taxon>
        <taxon>Talaromyces</taxon>
        <taxon>Talaromyces sect. Bacilispori</taxon>
    </lineage>
</organism>
<comment type="caution">
    <text evidence="4">The sequence shown here is derived from an EMBL/GenBank/DDBJ whole genome shotgun (WGS) entry which is preliminary data.</text>
</comment>
<comment type="similarity">
    <text evidence="1">Belongs to the zinc-containing alcohol dehydrogenase family.</text>
</comment>
<dbReference type="Pfam" id="PF00107">
    <property type="entry name" value="ADH_zinc_N"/>
    <property type="match status" value="1"/>
</dbReference>
<evidence type="ECO:0000256" key="1">
    <source>
        <dbReference type="ARBA" id="ARBA00008072"/>
    </source>
</evidence>
<proteinExistence type="inferred from homology"/>
<sequence length="348" mass="36386">MSPKNRASWLPAPKSATNVVESAPYTSPTTNELVIKTKAIALNPADVVIQQLGVLIQHYPAILGCDVAGEVVEVDPSLADRYELGNRVIGTASCLDTRDGKYCYAGFQEYVVLKAPQIAKIPVDVSYQDAVVLPLGILASASSLFAVGTLALSIPDAAKPPHGGGGLGKTVVVWGASSSVGSCGVQLAAQAGYEVIGVASGKNHQMVKSLGAAACFDQNDPSIVDSMLSYLQGKQVEGAFCSIASDSALDTLSEILDRSEGRKLVASVIPGAETKGSKGVTIVTNLKLDVHDTQYMEPVWKWLNQAMVEKKVKYAPPPEVVGNGLEAVQEGVDLLAKGVSAKKLVVLV</sequence>
<accession>A0AAD4L2Y2</accession>